<gene>
    <name evidence="2" type="ORF">SVIO_018050</name>
</gene>
<comment type="caution">
    <text evidence="2">The sequence shown here is derived from an EMBL/GenBank/DDBJ whole genome shotgun (WGS) entry which is preliminary data.</text>
</comment>
<feature type="region of interest" description="Disordered" evidence="1">
    <location>
        <begin position="37"/>
        <end position="78"/>
    </location>
</feature>
<dbReference type="AlphaFoldDB" id="A0A4D4KRA5"/>
<keyword evidence="3" id="KW-1185">Reference proteome</keyword>
<organism evidence="2 3">
    <name type="scientific">Streptomyces violaceusniger</name>
    <dbReference type="NCBI Taxonomy" id="68280"/>
    <lineage>
        <taxon>Bacteria</taxon>
        <taxon>Bacillati</taxon>
        <taxon>Actinomycetota</taxon>
        <taxon>Actinomycetes</taxon>
        <taxon>Kitasatosporales</taxon>
        <taxon>Streptomycetaceae</taxon>
        <taxon>Streptomyces</taxon>
        <taxon>Streptomyces violaceusniger group</taxon>
    </lineage>
</organism>
<dbReference type="Proteomes" id="UP000301309">
    <property type="component" value="Unassembled WGS sequence"/>
</dbReference>
<evidence type="ECO:0000313" key="2">
    <source>
        <dbReference type="EMBL" id="GDY51182.1"/>
    </source>
</evidence>
<sequence length="78" mass="8549">MNPEEREALARLLPSPGEPILRNDRHDLLQEHLMREFTQEARDARDARDAPEARDARGTREAATAPGARGPAPVAGSP</sequence>
<proteinExistence type="predicted"/>
<evidence type="ECO:0000313" key="3">
    <source>
        <dbReference type="Proteomes" id="UP000301309"/>
    </source>
</evidence>
<reference evidence="2 3" key="1">
    <citation type="journal article" date="2020" name="Int. J. Syst. Evol. Microbiol.">
        <title>Reclassification of Streptomyces castelarensis and Streptomyces sporoclivatus as later heterotypic synonyms of Streptomyces antimycoticus.</title>
        <authorList>
            <person name="Komaki H."/>
            <person name="Tamura T."/>
        </authorList>
    </citation>
    <scope>NUCLEOTIDE SEQUENCE [LARGE SCALE GENOMIC DNA]</scope>
    <source>
        <strain evidence="2 3">NBRC 13459</strain>
    </source>
</reference>
<feature type="region of interest" description="Disordered" evidence="1">
    <location>
        <begin position="1"/>
        <end position="22"/>
    </location>
</feature>
<dbReference type="OrthoDB" id="3387554at2"/>
<feature type="compositionally biased region" description="Low complexity" evidence="1">
    <location>
        <begin position="61"/>
        <end position="78"/>
    </location>
</feature>
<evidence type="ECO:0000256" key="1">
    <source>
        <dbReference type="SAM" id="MobiDB-lite"/>
    </source>
</evidence>
<name>A0A4D4KRA5_STRVO</name>
<dbReference type="EMBL" id="BJHW01000001">
    <property type="protein sequence ID" value="GDY51182.1"/>
    <property type="molecule type" value="Genomic_DNA"/>
</dbReference>
<feature type="compositionally biased region" description="Basic and acidic residues" evidence="1">
    <location>
        <begin position="37"/>
        <end position="60"/>
    </location>
</feature>
<accession>A0A4D4KRA5</accession>
<protein>
    <submittedName>
        <fullName evidence="2">Uncharacterized protein</fullName>
    </submittedName>
</protein>